<dbReference type="AlphaFoldDB" id="A0A9N9J7Q9"/>
<keyword evidence="2" id="KW-1185">Reference proteome</keyword>
<protein>
    <submittedName>
        <fullName evidence="1">7778_t:CDS:1</fullName>
    </submittedName>
</protein>
<organism evidence="1 2">
    <name type="scientific">Funneliformis caledonium</name>
    <dbReference type="NCBI Taxonomy" id="1117310"/>
    <lineage>
        <taxon>Eukaryota</taxon>
        <taxon>Fungi</taxon>
        <taxon>Fungi incertae sedis</taxon>
        <taxon>Mucoromycota</taxon>
        <taxon>Glomeromycotina</taxon>
        <taxon>Glomeromycetes</taxon>
        <taxon>Glomerales</taxon>
        <taxon>Glomeraceae</taxon>
        <taxon>Funneliformis</taxon>
    </lineage>
</organism>
<reference evidence="1" key="1">
    <citation type="submission" date="2021-06" db="EMBL/GenBank/DDBJ databases">
        <authorList>
            <person name="Kallberg Y."/>
            <person name="Tangrot J."/>
            <person name="Rosling A."/>
        </authorList>
    </citation>
    <scope>NUCLEOTIDE SEQUENCE</scope>
    <source>
        <strain evidence="1">UK204</strain>
    </source>
</reference>
<sequence>LELIWIDICINSCCAYTGQYKNYVQCEYYKALRFQDTSANKNCISQCQMAYFSIKDKLIIQYQNPDHSKELRYCANYNHHNNFKIGDVFNGKRYRELLSYGFFNDKQDI</sequence>
<evidence type="ECO:0000313" key="1">
    <source>
        <dbReference type="EMBL" id="CAG8769119.1"/>
    </source>
</evidence>
<gene>
    <name evidence="1" type="ORF">FCALED_LOCUS17418</name>
</gene>
<feature type="non-terminal residue" evidence="1">
    <location>
        <position position="1"/>
    </location>
</feature>
<dbReference type="OrthoDB" id="2441982at2759"/>
<accession>A0A9N9J7Q9</accession>
<evidence type="ECO:0000313" key="2">
    <source>
        <dbReference type="Proteomes" id="UP000789570"/>
    </source>
</evidence>
<comment type="caution">
    <text evidence="1">The sequence shown here is derived from an EMBL/GenBank/DDBJ whole genome shotgun (WGS) entry which is preliminary data.</text>
</comment>
<dbReference type="EMBL" id="CAJVPQ010026547">
    <property type="protein sequence ID" value="CAG8769119.1"/>
    <property type="molecule type" value="Genomic_DNA"/>
</dbReference>
<name>A0A9N9J7Q9_9GLOM</name>
<dbReference type="Proteomes" id="UP000789570">
    <property type="component" value="Unassembled WGS sequence"/>
</dbReference>
<feature type="non-terminal residue" evidence="1">
    <location>
        <position position="109"/>
    </location>
</feature>
<proteinExistence type="predicted"/>